<evidence type="ECO:0000313" key="3">
    <source>
        <dbReference type="Proteomes" id="UP000507222"/>
    </source>
</evidence>
<feature type="region of interest" description="Disordered" evidence="1">
    <location>
        <begin position="46"/>
        <end position="70"/>
    </location>
</feature>
<accession>A0A6J5VHH0</accession>
<proteinExistence type="predicted"/>
<dbReference type="AlphaFoldDB" id="A0A6J5VHH0"/>
<dbReference type="PANTHER" id="PTHR12555">
    <property type="entry name" value="UBIQUITIN FUSION DEGRADATON PROTEIN 1"/>
    <property type="match status" value="1"/>
</dbReference>
<name>A0A6J5VHH0_PRUAR</name>
<protein>
    <submittedName>
        <fullName evidence="2">Uncharacterized protein</fullName>
    </submittedName>
</protein>
<dbReference type="GO" id="GO:0006511">
    <property type="term" value="P:ubiquitin-dependent protein catabolic process"/>
    <property type="evidence" value="ECO:0007669"/>
    <property type="project" value="InterPro"/>
</dbReference>
<organism evidence="2 3">
    <name type="scientific">Prunus armeniaca</name>
    <name type="common">Apricot</name>
    <name type="synonym">Armeniaca vulgaris</name>
    <dbReference type="NCBI Taxonomy" id="36596"/>
    <lineage>
        <taxon>Eukaryota</taxon>
        <taxon>Viridiplantae</taxon>
        <taxon>Streptophyta</taxon>
        <taxon>Embryophyta</taxon>
        <taxon>Tracheophyta</taxon>
        <taxon>Spermatophyta</taxon>
        <taxon>Magnoliopsida</taxon>
        <taxon>eudicotyledons</taxon>
        <taxon>Gunneridae</taxon>
        <taxon>Pentapetalae</taxon>
        <taxon>rosids</taxon>
        <taxon>fabids</taxon>
        <taxon>Rosales</taxon>
        <taxon>Rosaceae</taxon>
        <taxon>Amygdaloideae</taxon>
        <taxon>Amygdaleae</taxon>
        <taxon>Prunus</taxon>
    </lineage>
</organism>
<sequence length="316" mass="35514">MADEEEGEEEKEAEMGVERICWGWFSHLVMEVQKLVCSRGMNSGFEDKTTDSEKQHACRCSGQQPRPKSESNEMLLNRLHVLMHNWWHTVVMHIAEAPSCTHGNVQPLRPVQHTRLDRPREIGWPVSLVQPSIQASILQVLIDKKEHMSNCNLTPRTFLTSQTLKPFWSHSCLTSGDTIMVPYNAPSTRPKKRPQEAEEDEEPPQKIAKFSPFTGSARQLDGKPVLTQSIAPAVSSPPVLKKHQTESGNGTNKGSKSSASASFQHSGKLEFGSNVNRPMNETPKVSPNNSSRQEPSHKEEEPELQAFTGKKYTLKW</sequence>
<feature type="compositionally biased region" description="Low complexity" evidence="1">
    <location>
        <begin position="247"/>
        <end position="262"/>
    </location>
</feature>
<dbReference type="Proteomes" id="UP000507222">
    <property type="component" value="Unassembled WGS sequence"/>
</dbReference>
<evidence type="ECO:0000313" key="2">
    <source>
        <dbReference type="EMBL" id="CAB4288366.1"/>
    </source>
</evidence>
<reference evidence="2 3" key="1">
    <citation type="submission" date="2020-05" db="EMBL/GenBank/DDBJ databases">
        <authorList>
            <person name="Campoy J."/>
            <person name="Schneeberger K."/>
            <person name="Spophaly S."/>
        </authorList>
    </citation>
    <scope>NUCLEOTIDE SEQUENCE [LARGE SCALE GENOMIC DNA]</scope>
    <source>
        <strain evidence="2">PruArmRojPasFocal</strain>
    </source>
</reference>
<dbReference type="GO" id="GO:0036503">
    <property type="term" value="P:ERAD pathway"/>
    <property type="evidence" value="ECO:0007669"/>
    <property type="project" value="TreeGrafter"/>
</dbReference>
<dbReference type="InterPro" id="IPR004854">
    <property type="entry name" value="Ufd1-like"/>
</dbReference>
<gene>
    <name evidence="2" type="ORF">CURHAP_LOCUS46539</name>
</gene>
<feature type="region of interest" description="Disordered" evidence="1">
    <location>
        <begin position="183"/>
        <end position="316"/>
    </location>
</feature>
<dbReference type="EMBL" id="CAEKDK010000007">
    <property type="protein sequence ID" value="CAB4288366.1"/>
    <property type="molecule type" value="Genomic_DNA"/>
</dbReference>
<feature type="compositionally biased region" description="Basic and acidic residues" evidence="1">
    <location>
        <begin position="46"/>
        <end position="56"/>
    </location>
</feature>
<evidence type="ECO:0000256" key="1">
    <source>
        <dbReference type="SAM" id="MobiDB-lite"/>
    </source>
</evidence>
<dbReference type="GO" id="GO:0031593">
    <property type="term" value="F:polyubiquitin modification-dependent protein binding"/>
    <property type="evidence" value="ECO:0007669"/>
    <property type="project" value="TreeGrafter"/>
</dbReference>
<dbReference type="GO" id="GO:0034098">
    <property type="term" value="C:VCP-NPL4-UFD1 AAA ATPase complex"/>
    <property type="evidence" value="ECO:0007669"/>
    <property type="project" value="TreeGrafter"/>
</dbReference>
<dbReference type="PANTHER" id="PTHR12555:SF21">
    <property type="entry name" value="UBIQUITIN FUSION DEGRADATION PROTEIN 1 HOMOLOG"/>
    <property type="match status" value="1"/>
</dbReference>
<feature type="compositionally biased region" description="Polar residues" evidence="1">
    <location>
        <begin position="273"/>
        <end position="293"/>
    </location>
</feature>